<reference evidence="1 2" key="1">
    <citation type="submission" date="2024-11" db="EMBL/GenBank/DDBJ databases">
        <authorList>
            <person name="Heng Y.C."/>
            <person name="Lim A.C.H."/>
            <person name="Lee J.K.Y."/>
            <person name="Kittelmann S."/>
        </authorList>
    </citation>
    <scope>NUCLEOTIDE SEQUENCE [LARGE SCALE GENOMIC DNA]</scope>
    <source>
        <strain evidence="1 2">WILCCON 0112</strain>
    </source>
</reference>
<dbReference type="EMBL" id="JBJIAB010000035">
    <property type="protein sequence ID" value="MFL0167526.1"/>
    <property type="molecule type" value="Genomic_DNA"/>
</dbReference>
<dbReference type="RefSeq" id="WP_406762311.1">
    <property type="nucleotide sequence ID" value="NZ_JBJIAB010000035.1"/>
</dbReference>
<dbReference type="Proteomes" id="UP001623600">
    <property type="component" value="Unassembled WGS sequence"/>
</dbReference>
<evidence type="ECO:0000313" key="1">
    <source>
        <dbReference type="EMBL" id="MFL0167526.1"/>
    </source>
</evidence>
<gene>
    <name evidence="1" type="ORF">ACJDTP_20870</name>
</gene>
<proteinExistence type="predicted"/>
<sequence length="245" mass="29718">MWFFVTNGDLNKCFEDFYNKLLESKLIFLSFKELNIMEIPEVNEFIDEAFFNNNENVKDYLNSLYFLGTSGIKLYLYESLYIKMYSEYEYFIKDLVAYLNRYDEKKYKAINCKKKKCIFNSHNYDNCIECINVKIEDYSFNFYKQYLERQIQHDNDLINIINDIDNCRLVRNHIVHNSSFVNKSIGSKQRSKIEDAVKIHDELEPLEFIEITDKDLINLYNKIEVFLHKLKEHFIKYSNKFRIKK</sequence>
<evidence type="ECO:0008006" key="3">
    <source>
        <dbReference type="Google" id="ProtNLM"/>
    </source>
</evidence>
<keyword evidence="2" id="KW-1185">Reference proteome</keyword>
<organism evidence="1 2">
    <name type="scientific">Candidatus Clostridium helianthi</name>
    <dbReference type="NCBI Taxonomy" id="3381660"/>
    <lineage>
        <taxon>Bacteria</taxon>
        <taxon>Bacillati</taxon>
        <taxon>Bacillota</taxon>
        <taxon>Clostridia</taxon>
        <taxon>Eubacteriales</taxon>
        <taxon>Clostridiaceae</taxon>
        <taxon>Clostridium</taxon>
    </lineage>
</organism>
<name>A0ABW8S9H8_9CLOT</name>
<comment type="caution">
    <text evidence="1">The sequence shown here is derived from an EMBL/GenBank/DDBJ whole genome shotgun (WGS) entry which is preliminary data.</text>
</comment>
<evidence type="ECO:0000313" key="2">
    <source>
        <dbReference type="Proteomes" id="UP001623600"/>
    </source>
</evidence>
<accession>A0ABW8S9H8</accession>
<protein>
    <recommendedName>
        <fullName evidence="3">RiboL-PSP-HEPN domain-containing protein</fullName>
    </recommendedName>
</protein>